<reference evidence="2" key="1">
    <citation type="submission" date="2018-05" db="EMBL/GenBank/DDBJ databases">
        <title>Pedobacter paludis sp. nov., isolated from wetland soil.</title>
        <authorList>
            <person name="Zhang Y."/>
        </authorList>
    </citation>
    <scope>NUCLEOTIDE SEQUENCE [LARGE SCALE GENOMIC DNA]</scope>
    <source>
        <strain evidence="2">R-8</strain>
    </source>
</reference>
<accession>A0A317F2A9</accession>
<sequence>MPRKDINGNDFAHHSDFPVNPQVRNIEFAAGKAFFGKREFPNCFLTDITIPQVDHFMQHPADYELQDCHYLDERCDYLTVQTNGRTFDNVIFCNPIMIGFRGKFETKYFLEKVHDLLADNGTVIVLGSSTNVWSKFSNLQRYYGKLKEENDLDYDFEFELQVVDANHPYRQNHTFYRSNLSDTAVPNQLIHIKKA</sequence>
<organism evidence="1 2">
    <name type="scientific">Pedobacter paludis</name>
    <dbReference type="NCBI Taxonomy" id="2203212"/>
    <lineage>
        <taxon>Bacteria</taxon>
        <taxon>Pseudomonadati</taxon>
        <taxon>Bacteroidota</taxon>
        <taxon>Sphingobacteriia</taxon>
        <taxon>Sphingobacteriales</taxon>
        <taxon>Sphingobacteriaceae</taxon>
        <taxon>Pedobacter</taxon>
    </lineage>
</organism>
<evidence type="ECO:0008006" key="3">
    <source>
        <dbReference type="Google" id="ProtNLM"/>
    </source>
</evidence>
<evidence type="ECO:0000313" key="1">
    <source>
        <dbReference type="EMBL" id="PWS33321.1"/>
    </source>
</evidence>
<comment type="caution">
    <text evidence="1">The sequence shown here is derived from an EMBL/GenBank/DDBJ whole genome shotgun (WGS) entry which is preliminary data.</text>
</comment>
<gene>
    <name evidence="1" type="ORF">DF947_01460</name>
</gene>
<dbReference type="AlphaFoldDB" id="A0A317F2A9"/>
<evidence type="ECO:0000313" key="2">
    <source>
        <dbReference type="Proteomes" id="UP000245391"/>
    </source>
</evidence>
<name>A0A317F2A9_9SPHI</name>
<proteinExistence type="predicted"/>
<protein>
    <recommendedName>
        <fullName evidence="3">Methyltransferase</fullName>
    </recommendedName>
</protein>
<keyword evidence="2" id="KW-1185">Reference proteome</keyword>
<dbReference type="RefSeq" id="WP_109927908.1">
    <property type="nucleotide sequence ID" value="NZ_QGNY01000001.1"/>
</dbReference>
<dbReference type="InterPro" id="IPR029063">
    <property type="entry name" value="SAM-dependent_MTases_sf"/>
</dbReference>
<dbReference type="OrthoDB" id="9770553at2"/>
<dbReference type="Proteomes" id="UP000245391">
    <property type="component" value="Unassembled WGS sequence"/>
</dbReference>
<dbReference type="EMBL" id="QGNY01000001">
    <property type="protein sequence ID" value="PWS33321.1"/>
    <property type="molecule type" value="Genomic_DNA"/>
</dbReference>
<dbReference type="SUPFAM" id="SSF53335">
    <property type="entry name" value="S-adenosyl-L-methionine-dependent methyltransferases"/>
    <property type="match status" value="1"/>
</dbReference>